<dbReference type="SUPFAM" id="SSF55785">
    <property type="entry name" value="PYP-like sensor domain (PAS domain)"/>
    <property type="match status" value="2"/>
</dbReference>
<dbReference type="GO" id="GO:0005524">
    <property type="term" value="F:ATP binding"/>
    <property type="evidence" value="ECO:0007669"/>
    <property type="project" value="UniProtKB-KW"/>
</dbReference>
<sequence length="1148" mass="129472">MKSLIYETSLNTNHILSLARENELLRQEIRVSREAAEITANLVVAQFEETEKILRRFQVANAQRRAVLNSAAQISIIATDTSGIIRTFNTGAENLLGYRAAEIIGKETPEIFLMESVLNSYGDQISKEHGPRIKGLVDMLFQYALLDSSEQLEWIYVKKDGTRFPVDMTINALREPDGTVSGMLCIANDISERKRAESILKKANDELEKRVQQRTAELAKANLELQTEIRERRQAEEALRGSEAKYRSIFENAAEGIFQTSPGGRLITANPAMAKMLGYESPEDIINNIDNMRTQVYVDPQRRDNLKELMEKNGYVKNFEADYYKKDGSIINVCINGHLVRDEQDNSLYYEGMLEDITQKKRSEELKIAKEAAEAATRAKSDFIANMSHEIRTPMNAIIGLTDLAIKNNMTAKHKDYLHKIHLSAHSLLGIINDILDFSKIEAGRLDLEYREFKISNVLDNISDMFSSRIAEKGIEMIMSVADNVPHILIGDSLRLSQVLINLANNALKFTEKGEVVIKISLFKQDKDQVRLKFHISDTGIGIHRKYLPDLFKSFTQADSSITRKYGGTGLGLTICRQLVLMMKGEIWAESEPGKGTDIYFTAVFDIKKDFKQNTRIPPLKIRGLRIMIIDNNETAREIYTEILNSLTYRVTPLGSGQEALKELKKESRGMDPYKLVITDWRMPGMDGIETLKAIKKDPDLGDIPVIMMTAFGREEIMLKAQEAGANAFLIKPVKQSLLFDTIINTFDNAGNQDPALNHFLQPEENSLEQHRQLQGVRILLVEDNIINQQVALEILQQAGIIVETADNGKQALTAVCSSPYDALLMDVQMPEMDGYEATRRIRNLDFKNIADMPGDLSTKTLDHKLKNIPIIAMTAHAMKGDMEKCIDAGMNDYVTKPINTELLFSILEKWIKIKPDTKPDIKPDIKTDTSKKYLFNINEIPGIDMESGLKRINNPRILIKLIINFIKEHKSDAAAVRDMFQKGDTESALKKIHAIKGAAGNLSAQRLFKAAQDLENAVFRCENIDKLTDEFEDALYQVTQSSSILEQSSTNQKPCINDADTINANLNIEKIKDIIINLANYLNANDLEAESCFQALKQYISISSYKDQIKEIGRDIDSLEFSNALKKLNVFAEELNISLGEDIKIES</sequence>
<evidence type="ECO:0000256" key="7">
    <source>
        <dbReference type="ARBA" id="ARBA00022692"/>
    </source>
</evidence>
<evidence type="ECO:0000256" key="15">
    <source>
        <dbReference type="ARBA" id="ARBA00068150"/>
    </source>
</evidence>
<dbReference type="InterPro" id="IPR000700">
    <property type="entry name" value="PAS-assoc_C"/>
</dbReference>
<keyword evidence="5 17" id="KW-0597">Phosphoprotein</keyword>
<keyword evidence="6" id="KW-0808">Transferase</keyword>
<evidence type="ECO:0000256" key="18">
    <source>
        <dbReference type="SAM" id="Coils"/>
    </source>
</evidence>
<name>A0A975GEL6_9BACT</name>
<feature type="domain" description="Response regulatory" evidence="20">
    <location>
        <begin position="778"/>
        <end position="912"/>
    </location>
</feature>
<evidence type="ECO:0000256" key="5">
    <source>
        <dbReference type="ARBA" id="ARBA00022553"/>
    </source>
</evidence>
<dbReference type="InterPro" id="IPR000014">
    <property type="entry name" value="PAS"/>
</dbReference>
<evidence type="ECO:0000256" key="8">
    <source>
        <dbReference type="ARBA" id="ARBA00022741"/>
    </source>
</evidence>
<dbReference type="InterPro" id="IPR008207">
    <property type="entry name" value="Sig_transdc_His_kin_Hpt_dom"/>
</dbReference>
<dbReference type="Pfam" id="PF02518">
    <property type="entry name" value="HATPase_c"/>
    <property type="match status" value="1"/>
</dbReference>
<evidence type="ECO:0000256" key="14">
    <source>
        <dbReference type="ARBA" id="ARBA00064003"/>
    </source>
</evidence>
<dbReference type="Proteomes" id="UP000663720">
    <property type="component" value="Chromosome"/>
</dbReference>
<dbReference type="KEGG" id="dli:dnl_05490"/>
<evidence type="ECO:0000259" key="22">
    <source>
        <dbReference type="PROSITE" id="PS50113"/>
    </source>
</evidence>
<dbReference type="InterPro" id="IPR036890">
    <property type="entry name" value="HATPase_C_sf"/>
</dbReference>
<dbReference type="Gene3D" id="1.20.120.160">
    <property type="entry name" value="HPT domain"/>
    <property type="match status" value="1"/>
</dbReference>
<dbReference type="SUPFAM" id="SSF47384">
    <property type="entry name" value="Homodimeric domain of signal transducing histidine kinase"/>
    <property type="match status" value="1"/>
</dbReference>
<keyword evidence="4" id="KW-1003">Cell membrane</keyword>
<dbReference type="GO" id="GO:0005886">
    <property type="term" value="C:plasma membrane"/>
    <property type="evidence" value="ECO:0007669"/>
    <property type="project" value="UniProtKB-SubCell"/>
</dbReference>
<feature type="domain" description="PAS" evidence="21">
    <location>
        <begin position="60"/>
        <end position="106"/>
    </location>
</feature>
<dbReference type="Gene3D" id="3.30.565.10">
    <property type="entry name" value="Histidine kinase-like ATPase, C-terminal domain"/>
    <property type="match status" value="1"/>
</dbReference>
<proteinExistence type="predicted"/>
<feature type="domain" description="PAC" evidence="22">
    <location>
        <begin position="150"/>
        <end position="202"/>
    </location>
</feature>
<keyword evidence="8" id="KW-0547">Nucleotide-binding</keyword>
<dbReference type="Pfam" id="PF00512">
    <property type="entry name" value="HisKA"/>
    <property type="match status" value="1"/>
</dbReference>
<keyword evidence="7" id="KW-0812">Transmembrane</keyword>
<feature type="domain" description="PAS" evidence="21">
    <location>
        <begin position="242"/>
        <end position="312"/>
    </location>
</feature>
<comment type="catalytic activity">
    <reaction evidence="1">
        <text>ATP + protein L-histidine = ADP + protein N-phospho-L-histidine.</text>
        <dbReference type="EC" id="2.7.13.3"/>
    </reaction>
</comment>
<evidence type="ECO:0000256" key="9">
    <source>
        <dbReference type="ARBA" id="ARBA00022777"/>
    </source>
</evidence>
<evidence type="ECO:0000256" key="12">
    <source>
        <dbReference type="ARBA" id="ARBA00023012"/>
    </source>
</evidence>
<dbReference type="PROSITE" id="PS50110">
    <property type="entry name" value="RESPONSE_REGULATORY"/>
    <property type="match status" value="2"/>
</dbReference>
<feature type="domain" description="HPt" evidence="23">
    <location>
        <begin position="955"/>
        <end position="1053"/>
    </location>
</feature>
<keyword evidence="18" id="KW-0175">Coiled coil</keyword>
<evidence type="ECO:0000256" key="2">
    <source>
        <dbReference type="ARBA" id="ARBA00004651"/>
    </source>
</evidence>
<dbReference type="PROSITE" id="PS50894">
    <property type="entry name" value="HPT"/>
    <property type="match status" value="1"/>
</dbReference>
<feature type="modified residue" description="4-aspartylphosphate" evidence="17">
    <location>
        <position position="680"/>
    </location>
</feature>
<dbReference type="SMART" id="SM00387">
    <property type="entry name" value="HATPase_c"/>
    <property type="match status" value="1"/>
</dbReference>
<evidence type="ECO:0000256" key="6">
    <source>
        <dbReference type="ARBA" id="ARBA00022679"/>
    </source>
</evidence>
<evidence type="ECO:0000259" key="23">
    <source>
        <dbReference type="PROSITE" id="PS50894"/>
    </source>
</evidence>
<dbReference type="CDD" id="cd00130">
    <property type="entry name" value="PAS"/>
    <property type="match status" value="2"/>
</dbReference>
<dbReference type="Pfam" id="PF01627">
    <property type="entry name" value="Hpt"/>
    <property type="match status" value="1"/>
</dbReference>
<dbReference type="Pfam" id="PF13426">
    <property type="entry name" value="PAS_9"/>
    <property type="match status" value="2"/>
</dbReference>
<feature type="modified residue" description="Phosphohistidine" evidence="16">
    <location>
        <position position="994"/>
    </location>
</feature>
<evidence type="ECO:0000256" key="16">
    <source>
        <dbReference type="PROSITE-ProRule" id="PRU00110"/>
    </source>
</evidence>
<dbReference type="InterPro" id="IPR005467">
    <property type="entry name" value="His_kinase_dom"/>
</dbReference>
<dbReference type="PANTHER" id="PTHR45339">
    <property type="entry name" value="HYBRID SIGNAL TRANSDUCTION HISTIDINE KINASE J"/>
    <property type="match status" value="1"/>
</dbReference>
<dbReference type="InterPro" id="IPR001789">
    <property type="entry name" value="Sig_transdc_resp-reg_receiver"/>
</dbReference>
<dbReference type="SUPFAM" id="SSF47226">
    <property type="entry name" value="Histidine-containing phosphotransfer domain, HPT domain"/>
    <property type="match status" value="1"/>
</dbReference>
<dbReference type="Gene3D" id="1.10.287.130">
    <property type="match status" value="1"/>
</dbReference>
<feature type="domain" description="Response regulatory" evidence="20">
    <location>
        <begin position="626"/>
        <end position="747"/>
    </location>
</feature>
<dbReference type="NCBIfam" id="TIGR00229">
    <property type="entry name" value="sensory_box"/>
    <property type="match status" value="2"/>
</dbReference>
<dbReference type="CDD" id="cd16922">
    <property type="entry name" value="HATPase_EvgS-ArcB-TorS-like"/>
    <property type="match status" value="1"/>
</dbReference>
<keyword evidence="25" id="KW-1185">Reference proteome</keyword>
<evidence type="ECO:0000256" key="10">
    <source>
        <dbReference type="ARBA" id="ARBA00022840"/>
    </source>
</evidence>
<dbReference type="AlphaFoldDB" id="A0A975GEL6"/>
<dbReference type="CDD" id="cd17546">
    <property type="entry name" value="REC_hyHK_CKI1_RcsC-like"/>
    <property type="match status" value="2"/>
</dbReference>
<dbReference type="InterPro" id="IPR036097">
    <property type="entry name" value="HisK_dim/P_sf"/>
</dbReference>
<dbReference type="SMART" id="SM00448">
    <property type="entry name" value="REC"/>
    <property type="match status" value="2"/>
</dbReference>
<reference evidence="24" key="1">
    <citation type="journal article" date="2021" name="Microb. Physiol.">
        <title>Proteogenomic Insights into the Physiology of Marine, Sulfate-Reducing, Filamentous Desulfonema limicola and Desulfonema magnum.</title>
        <authorList>
            <person name="Schnaars V."/>
            <person name="Wohlbrand L."/>
            <person name="Scheve S."/>
            <person name="Hinrichs C."/>
            <person name="Reinhardt R."/>
            <person name="Rabus R."/>
        </authorList>
    </citation>
    <scope>NUCLEOTIDE SEQUENCE</scope>
    <source>
        <strain evidence="24">5ac10</strain>
    </source>
</reference>
<dbReference type="Gene3D" id="3.30.450.20">
    <property type="entry name" value="PAS domain"/>
    <property type="match status" value="2"/>
</dbReference>
<accession>A0A975GEL6</accession>
<dbReference type="SMART" id="SM00388">
    <property type="entry name" value="HisKA"/>
    <property type="match status" value="1"/>
</dbReference>
<gene>
    <name evidence="24" type="ORF">dnl_05490</name>
</gene>
<evidence type="ECO:0000259" key="21">
    <source>
        <dbReference type="PROSITE" id="PS50112"/>
    </source>
</evidence>
<evidence type="ECO:0000256" key="13">
    <source>
        <dbReference type="ARBA" id="ARBA00023136"/>
    </source>
</evidence>
<dbReference type="FunFam" id="1.10.287.130:FF:000002">
    <property type="entry name" value="Two-component osmosensing histidine kinase"/>
    <property type="match status" value="1"/>
</dbReference>
<feature type="coiled-coil region" evidence="18">
    <location>
        <begin position="186"/>
        <end position="245"/>
    </location>
</feature>
<keyword evidence="13" id="KW-0472">Membrane</keyword>
<dbReference type="RefSeq" id="WP_207690203.1">
    <property type="nucleotide sequence ID" value="NZ_CP061799.1"/>
</dbReference>
<evidence type="ECO:0000259" key="20">
    <source>
        <dbReference type="PROSITE" id="PS50110"/>
    </source>
</evidence>
<dbReference type="FunFam" id="3.30.565.10:FF:000010">
    <property type="entry name" value="Sensor histidine kinase RcsC"/>
    <property type="match status" value="1"/>
</dbReference>
<evidence type="ECO:0000313" key="24">
    <source>
        <dbReference type="EMBL" id="QTA78328.1"/>
    </source>
</evidence>
<evidence type="ECO:0000313" key="25">
    <source>
        <dbReference type="Proteomes" id="UP000663720"/>
    </source>
</evidence>
<dbReference type="InterPro" id="IPR035965">
    <property type="entry name" value="PAS-like_dom_sf"/>
</dbReference>
<keyword evidence="9 24" id="KW-0418">Kinase</keyword>
<dbReference type="SMART" id="SM00086">
    <property type="entry name" value="PAC"/>
    <property type="match status" value="2"/>
</dbReference>
<protein>
    <recommendedName>
        <fullName evidence="15">Sensory/regulatory protein RpfC</fullName>
        <ecNumber evidence="3">2.7.13.3</ecNumber>
    </recommendedName>
</protein>
<dbReference type="Gene3D" id="3.40.50.2300">
    <property type="match status" value="2"/>
</dbReference>
<dbReference type="InterPro" id="IPR036641">
    <property type="entry name" value="HPT_dom_sf"/>
</dbReference>
<dbReference type="EC" id="2.7.13.3" evidence="3"/>
<dbReference type="Pfam" id="PF00072">
    <property type="entry name" value="Response_reg"/>
    <property type="match status" value="3"/>
</dbReference>
<feature type="domain" description="Histidine kinase" evidence="19">
    <location>
        <begin position="386"/>
        <end position="607"/>
    </location>
</feature>
<feature type="modified residue" description="4-aspartylphosphate" evidence="17">
    <location>
        <position position="827"/>
    </location>
</feature>
<dbReference type="PRINTS" id="PR00344">
    <property type="entry name" value="BCTRLSENSOR"/>
</dbReference>
<dbReference type="InterPro" id="IPR011006">
    <property type="entry name" value="CheY-like_superfamily"/>
</dbReference>
<dbReference type="EMBL" id="CP061799">
    <property type="protein sequence ID" value="QTA78328.1"/>
    <property type="molecule type" value="Genomic_DNA"/>
</dbReference>
<dbReference type="CDD" id="cd00082">
    <property type="entry name" value="HisKA"/>
    <property type="match status" value="1"/>
</dbReference>
<keyword evidence="10" id="KW-0067">ATP-binding</keyword>
<comment type="subunit">
    <text evidence="14">At low DSF concentrations, interacts with RpfF.</text>
</comment>
<dbReference type="InterPro" id="IPR003661">
    <property type="entry name" value="HisK_dim/P_dom"/>
</dbReference>
<dbReference type="InterPro" id="IPR001610">
    <property type="entry name" value="PAC"/>
</dbReference>
<keyword evidence="11" id="KW-1133">Transmembrane helix</keyword>
<evidence type="ECO:0000256" key="17">
    <source>
        <dbReference type="PROSITE-ProRule" id="PRU00169"/>
    </source>
</evidence>
<organism evidence="24 25">
    <name type="scientific">Desulfonema limicola</name>
    <dbReference type="NCBI Taxonomy" id="45656"/>
    <lineage>
        <taxon>Bacteria</taxon>
        <taxon>Pseudomonadati</taxon>
        <taxon>Thermodesulfobacteriota</taxon>
        <taxon>Desulfobacteria</taxon>
        <taxon>Desulfobacterales</taxon>
        <taxon>Desulfococcaceae</taxon>
        <taxon>Desulfonema</taxon>
    </lineage>
</organism>
<evidence type="ECO:0000259" key="19">
    <source>
        <dbReference type="PROSITE" id="PS50109"/>
    </source>
</evidence>
<keyword evidence="12" id="KW-0902">Two-component regulatory system</keyword>
<dbReference type="InterPro" id="IPR003594">
    <property type="entry name" value="HATPase_dom"/>
</dbReference>
<dbReference type="SUPFAM" id="SSF52172">
    <property type="entry name" value="CheY-like"/>
    <property type="match status" value="2"/>
</dbReference>
<dbReference type="PROSITE" id="PS50113">
    <property type="entry name" value="PAC"/>
    <property type="match status" value="2"/>
</dbReference>
<dbReference type="PROSITE" id="PS50112">
    <property type="entry name" value="PAS"/>
    <property type="match status" value="2"/>
</dbReference>
<dbReference type="PROSITE" id="PS50109">
    <property type="entry name" value="HIS_KIN"/>
    <property type="match status" value="1"/>
</dbReference>
<comment type="subcellular location">
    <subcellularLocation>
        <location evidence="2">Cell membrane</location>
        <topology evidence="2">Multi-pass membrane protein</topology>
    </subcellularLocation>
</comment>
<evidence type="ECO:0000256" key="4">
    <source>
        <dbReference type="ARBA" id="ARBA00022475"/>
    </source>
</evidence>
<dbReference type="SUPFAM" id="SSF55874">
    <property type="entry name" value="ATPase domain of HSP90 chaperone/DNA topoisomerase II/histidine kinase"/>
    <property type="match status" value="1"/>
</dbReference>
<dbReference type="SMART" id="SM00091">
    <property type="entry name" value="PAS"/>
    <property type="match status" value="2"/>
</dbReference>
<feature type="domain" description="PAC" evidence="22">
    <location>
        <begin position="317"/>
        <end position="369"/>
    </location>
</feature>
<evidence type="ECO:0000256" key="1">
    <source>
        <dbReference type="ARBA" id="ARBA00000085"/>
    </source>
</evidence>
<evidence type="ECO:0000256" key="3">
    <source>
        <dbReference type="ARBA" id="ARBA00012438"/>
    </source>
</evidence>
<evidence type="ECO:0000256" key="11">
    <source>
        <dbReference type="ARBA" id="ARBA00022989"/>
    </source>
</evidence>
<dbReference type="GO" id="GO:0000155">
    <property type="term" value="F:phosphorelay sensor kinase activity"/>
    <property type="evidence" value="ECO:0007669"/>
    <property type="project" value="InterPro"/>
</dbReference>
<dbReference type="PANTHER" id="PTHR45339:SF1">
    <property type="entry name" value="HYBRID SIGNAL TRANSDUCTION HISTIDINE KINASE J"/>
    <property type="match status" value="1"/>
</dbReference>
<dbReference type="InterPro" id="IPR004358">
    <property type="entry name" value="Sig_transdc_His_kin-like_C"/>
</dbReference>